<feature type="domain" description="Gp5/Type VI secretion system Vgr protein OB-fold" evidence="2">
    <location>
        <begin position="410"/>
        <end position="473"/>
    </location>
</feature>
<dbReference type="EMBL" id="BMFA01000004">
    <property type="protein sequence ID" value="GGB45848.1"/>
    <property type="molecule type" value="Genomic_DNA"/>
</dbReference>
<dbReference type="Proteomes" id="UP000605148">
    <property type="component" value="Unassembled WGS sequence"/>
</dbReference>
<protein>
    <recommendedName>
        <fullName evidence="2">Gp5/Type VI secretion system Vgr protein OB-fold domain-containing protein</fullName>
    </recommendedName>
</protein>
<dbReference type="RefSeq" id="WP_150495544.1">
    <property type="nucleotide sequence ID" value="NZ_BMFA01000004.1"/>
</dbReference>
<reference evidence="3" key="2">
    <citation type="submission" date="2020-09" db="EMBL/GenBank/DDBJ databases">
        <authorList>
            <person name="Sun Q."/>
            <person name="Zhou Y."/>
        </authorList>
    </citation>
    <scope>NUCLEOTIDE SEQUENCE</scope>
    <source>
        <strain evidence="3">CGMCC 1.12426</strain>
    </source>
</reference>
<evidence type="ECO:0000259" key="2">
    <source>
        <dbReference type="Pfam" id="PF04717"/>
    </source>
</evidence>
<dbReference type="InterPro" id="IPR006533">
    <property type="entry name" value="T6SS_Vgr_RhsGE"/>
</dbReference>
<dbReference type="AlphaFoldDB" id="A0A916TKM6"/>
<dbReference type="Gene3D" id="2.40.50.230">
    <property type="entry name" value="Gp5 N-terminal domain"/>
    <property type="match status" value="1"/>
</dbReference>
<comment type="caution">
    <text evidence="3">The sequence shown here is derived from an EMBL/GenBank/DDBJ whole genome shotgun (WGS) entry which is preliminary data.</text>
</comment>
<dbReference type="Gene3D" id="4.10.220.110">
    <property type="match status" value="1"/>
</dbReference>
<dbReference type="InterPro" id="IPR037026">
    <property type="entry name" value="Vgr_OB-fold_dom_sf"/>
</dbReference>
<organism evidence="3 4">
    <name type="scientific">Roseibium aquae</name>
    <dbReference type="NCBI Taxonomy" id="1323746"/>
    <lineage>
        <taxon>Bacteria</taxon>
        <taxon>Pseudomonadati</taxon>
        <taxon>Pseudomonadota</taxon>
        <taxon>Alphaproteobacteria</taxon>
        <taxon>Hyphomicrobiales</taxon>
        <taxon>Stappiaceae</taxon>
        <taxon>Roseibium</taxon>
    </lineage>
</organism>
<sequence>MNTVVPQNRLFLTLPGKSKNDVHVEALRGHEALGKAYRFDVSFLSKDILNLEDMIAKSATIDIEVGDESTQVIGVIGRAESLDPTPSREFCYRVTVEPELALLRHSAQDQVYGTDKDLTVVEIIAGELSDANKASSSTSSDRVPRQIVHDMLASSSDYPKLDFVMQYRETDFDFLSRMCERFGIFFSFDHSSGQEKVVFGDRKEHFKKLSGKVVSEKLPYRSKQQVLGTGELGLWSFNCTYSTKSGTVALREYNPETPKVSLAVSENTGFQSQGVMTRYGENYPTTAEGHFIAKRRAERLTCERLTFRGESNVPNLRPGIFFELKDHPIRDFDGIYTVVEVNHHCIESTPLGFSSSDMSPEPYRNSFVCVPFDVGYRPALDTPKPIVSGYMIAIIDGESDGKRAELDSMGRYRVKFLSDESGLSKGRASHTVRKMEPYGGGDGYGSHSTLLVGTEVLIAFLEGDPDRPAIMGAVSNSEQTNPVTATNQNVAHRTRTASGIIMQISDGSA</sequence>
<evidence type="ECO:0000313" key="4">
    <source>
        <dbReference type="Proteomes" id="UP000605148"/>
    </source>
</evidence>
<dbReference type="Gene3D" id="2.30.110.50">
    <property type="match status" value="1"/>
</dbReference>
<comment type="similarity">
    <text evidence="1">Belongs to the VgrG protein family.</text>
</comment>
<dbReference type="Gene3D" id="3.55.50.10">
    <property type="entry name" value="Baseplate protein-like domains"/>
    <property type="match status" value="1"/>
</dbReference>
<dbReference type="Pfam" id="PF04717">
    <property type="entry name" value="Phage_base_V"/>
    <property type="match status" value="1"/>
</dbReference>
<dbReference type="NCBIfam" id="TIGR03361">
    <property type="entry name" value="VI_Rhs_Vgr"/>
    <property type="match status" value="1"/>
</dbReference>
<accession>A0A916TKM6</accession>
<proteinExistence type="inferred from homology"/>
<gene>
    <name evidence="3" type="ORF">GCM10011316_17440</name>
</gene>
<keyword evidence="4" id="KW-1185">Reference proteome</keyword>
<dbReference type="InterPro" id="IPR006531">
    <property type="entry name" value="Gp5/Vgr_OB"/>
</dbReference>
<evidence type="ECO:0000256" key="1">
    <source>
        <dbReference type="ARBA" id="ARBA00005558"/>
    </source>
</evidence>
<dbReference type="OrthoDB" id="9762420at2"/>
<name>A0A916TKM6_9HYPH</name>
<evidence type="ECO:0000313" key="3">
    <source>
        <dbReference type="EMBL" id="GGB45848.1"/>
    </source>
</evidence>
<dbReference type="Pfam" id="PF05954">
    <property type="entry name" value="Phage_GPD"/>
    <property type="match status" value="1"/>
</dbReference>
<dbReference type="NCBIfam" id="TIGR01646">
    <property type="entry name" value="vgr_GE"/>
    <property type="match status" value="1"/>
</dbReference>
<dbReference type="InterPro" id="IPR017847">
    <property type="entry name" value="T6SS_RhsGE_Vgr_subset"/>
</dbReference>
<reference evidence="3" key="1">
    <citation type="journal article" date="2014" name="Int. J. Syst. Evol. Microbiol.">
        <title>Complete genome sequence of Corynebacterium casei LMG S-19264T (=DSM 44701T), isolated from a smear-ripened cheese.</title>
        <authorList>
            <consortium name="US DOE Joint Genome Institute (JGI-PGF)"/>
            <person name="Walter F."/>
            <person name="Albersmeier A."/>
            <person name="Kalinowski J."/>
            <person name="Ruckert C."/>
        </authorList>
    </citation>
    <scope>NUCLEOTIDE SEQUENCE</scope>
    <source>
        <strain evidence="3">CGMCC 1.12426</strain>
    </source>
</reference>
<dbReference type="SUPFAM" id="SSF69255">
    <property type="entry name" value="gp5 N-terminal domain-like"/>
    <property type="match status" value="1"/>
</dbReference>
<dbReference type="SUPFAM" id="SSF69279">
    <property type="entry name" value="Phage tail proteins"/>
    <property type="match status" value="2"/>
</dbReference>